<protein>
    <submittedName>
        <fullName evidence="2">Restriction endonuclease</fullName>
    </submittedName>
</protein>
<dbReference type="InterPro" id="IPR010324">
    <property type="entry name" value="DRP"/>
</dbReference>
<evidence type="ECO:0000313" key="2">
    <source>
        <dbReference type="EMBL" id="MBE6084534.1"/>
    </source>
</evidence>
<keyword evidence="2" id="KW-0255">Endonuclease</keyword>
<reference evidence="2" key="1">
    <citation type="submission" date="2019-04" db="EMBL/GenBank/DDBJ databases">
        <title>Evolution of Biomass-Degrading Anaerobic Consortia Revealed by Metagenomics.</title>
        <authorList>
            <person name="Peng X."/>
        </authorList>
    </citation>
    <scope>NUCLEOTIDE SEQUENCE</scope>
    <source>
        <strain evidence="2">SIG242</strain>
    </source>
</reference>
<dbReference type="Proteomes" id="UP000772151">
    <property type="component" value="Unassembled WGS sequence"/>
</dbReference>
<dbReference type="AlphaFoldDB" id="A0A927WN46"/>
<name>A0A927WN46_SELRU</name>
<evidence type="ECO:0000313" key="3">
    <source>
        <dbReference type="Proteomes" id="UP000772151"/>
    </source>
</evidence>
<comment type="caution">
    <text evidence="2">The sequence shown here is derived from an EMBL/GenBank/DDBJ whole genome shotgun (WGS) entry which is preliminary data.</text>
</comment>
<dbReference type="InterPro" id="IPR043025">
    <property type="entry name" value="DRP_PD-(D/E)XK_dom"/>
</dbReference>
<organism evidence="2 3">
    <name type="scientific">Selenomonas ruminantium</name>
    <dbReference type="NCBI Taxonomy" id="971"/>
    <lineage>
        <taxon>Bacteria</taxon>
        <taxon>Bacillati</taxon>
        <taxon>Bacillota</taxon>
        <taxon>Negativicutes</taxon>
        <taxon>Selenomonadales</taxon>
        <taxon>Selenomonadaceae</taxon>
        <taxon>Selenomonas</taxon>
    </lineage>
</organism>
<dbReference type="RefSeq" id="WP_303668624.1">
    <property type="nucleotide sequence ID" value="NZ_SVCA01000002.1"/>
</dbReference>
<dbReference type="GO" id="GO:0004519">
    <property type="term" value="F:endonuclease activity"/>
    <property type="evidence" value="ECO:0007669"/>
    <property type="project" value="UniProtKB-KW"/>
</dbReference>
<dbReference type="Gene3D" id="3.40.210.30">
    <property type="entry name" value="Dam replacing family, catalytic PD-(D/E)XK domain"/>
    <property type="match status" value="1"/>
</dbReference>
<dbReference type="InterPro" id="IPR036388">
    <property type="entry name" value="WH-like_DNA-bd_sf"/>
</dbReference>
<keyword evidence="2" id="KW-0378">Hydrolase</keyword>
<evidence type="ECO:0000259" key="1">
    <source>
        <dbReference type="Pfam" id="PF17726"/>
    </source>
</evidence>
<dbReference type="Pfam" id="PF17726">
    <property type="entry name" value="DpnI_C"/>
    <property type="match status" value="1"/>
</dbReference>
<feature type="domain" description="Dam-replacing protein HTH" evidence="1">
    <location>
        <begin position="186"/>
        <end position="253"/>
    </location>
</feature>
<dbReference type="Gene3D" id="1.10.10.10">
    <property type="entry name" value="Winged helix-like DNA-binding domain superfamily/Winged helix DNA-binding domain"/>
    <property type="match status" value="1"/>
</dbReference>
<accession>A0A927WN46</accession>
<sequence length="256" mass="30060">MDIHMNAELGLNYHSPQQQARVITESWAAENMYCVMCGEPHLEHLQNNKPVADLICPNCQNTFELKSHNGHYGSMIADGAYETMMSRLLDNNNPHLLVMEYNRPTYMVDNLWIIPSYFFTTEIIIKRKPLPPTARRAGWTGCNIAWKNIPVQGKIPIIYQQEIIDPKFVREKVFATTTLSTAKIQTRGWLMDVLYCLEQMGKEYFTLRDVYRFTDYLQERHQENHNVQPKIRQQLQVLRDKGFVEFLGRGEYRLKQ</sequence>
<dbReference type="InterPro" id="IPR041368">
    <property type="entry name" value="DRP_C"/>
</dbReference>
<keyword evidence="2" id="KW-0540">Nuclease</keyword>
<gene>
    <name evidence="2" type="ORF">E7203_03540</name>
</gene>
<proteinExistence type="predicted"/>
<dbReference type="Pfam" id="PF06044">
    <property type="entry name" value="DpnI"/>
    <property type="match status" value="1"/>
</dbReference>
<dbReference type="EMBL" id="SVCA01000002">
    <property type="protein sequence ID" value="MBE6084534.1"/>
    <property type="molecule type" value="Genomic_DNA"/>
</dbReference>
<dbReference type="CDD" id="cd22319">
    <property type="entry name" value="DpnI-like"/>
    <property type="match status" value="1"/>
</dbReference>